<proteinExistence type="predicted"/>
<keyword evidence="1" id="KW-0472">Membrane</keyword>
<organism evidence="2 3">
    <name type="scientific">Brachionus plicatilis</name>
    <name type="common">Marine rotifer</name>
    <name type="synonym">Brachionus muelleri</name>
    <dbReference type="NCBI Taxonomy" id="10195"/>
    <lineage>
        <taxon>Eukaryota</taxon>
        <taxon>Metazoa</taxon>
        <taxon>Spiralia</taxon>
        <taxon>Gnathifera</taxon>
        <taxon>Rotifera</taxon>
        <taxon>Eurotatoria</taxon>
        <taxon>Monogononta</taxon>
        <taxon>Pseudotrocha</taxon>
        <taxon>Ploima</taxon>
        <taxon>Brachionidae</taxon>
        <taxon>Brachionus</taxon>
    </lineage>
</organism>
<keyword evidence="3" id="KW-1185">Reference proteome</keyword>
<dbReference type="EMBL" id="REGN01004726">
    <property type="protein sequence ID" value="RNA16355.1"/>
    <property type="molecule type" value="Genomic_DNA"/>
</dbReference>
<reference evidence="2 3" key="1">
    <citation type="journal article" date="2018" name="Sci. Rep.">
        <title>Genomic signatures of local adaptation to the degree of environmental predictability in rotifers.</title>
        <authorList>
            <person name="Franch-Gras L."/>
            <person name="Hahn C."/>
            <person name="Garcia-Roger E.M."/>
            <person name="Carmona M.J."/>
            <person name="Serra M."/>
            <person name="Gomez A."/>
        </authorList>
    </citation>
    <scope>NUCLEOTIDE SEQUENCE [LARGE SCALE GENOMIC DNA]</scope>
    <source>
        <strain evidence="2">HYR1</strain>
    </source>
</reference>
<keyword evidence="1" id="KW-0812">Transmembrane</keyword>
<protein>
    <submittedName>
        <fullName evidence="2">Uncharacterized protein</fullName>
    </submittedName>
</protein>
<name>A0A3M7QZF0_BRAPC</name>
<comment type="caution">
    <text evidence="2">The sequence shown here is derived from an EMBL/GenBank/DDBJ whole genome shotgun (WGS) entry which is preliminary data.</text>
</comment>
<feature type="transmembrane region" description="Helical" evidence="1">
    <location>
        <begin position="6"/>
        <end position="24"/>
    </location>
</feature>
<dbReference type="Proteomes" id="UP000276133">
    <property type="component" value="Unassembled WGS sequence"/>
</dbReference>
<gene>
    <name evidence="2" type="ORF">BpHYR1_027074</name>
</gene>
<sequence>MCLVFLNYIIFSLFLKFVITHRILTIWSPTSFFQILTFIILKQNWRFLAHLSYSTYDRGSGFILGWLERCVRWIYFKNYIRISIKAINFISFIKFVYIIGYYCLRLNHFRGCEE</sequence>
<keyword evidence="1" id="KW-1133">Transmembrane helix</keyword>
<feature type="transmembrane region" description="Helical" evidence="1">
    <location>
        <begin position="82"/>
        <end position="102"/>
    </location>
</feature>
<evidence type="ECO:0000313" key="3">
    <source>
        <dbReference type="Proteomes" id="UP000276133"/>
    </source>
</evidence>
<evidence type="ECO:0000313" key="2">
    <source>
        <dbReference type="EMBL" id="RNA16355.1"/>
    </source>
</evidence>
<accession>A0A3M7QZF0</accession>
<evidence type="ECO:0000256" key="1">
    <source>
        <dbReference type="SAM" id="Phobius"/>
    </source>
</evidence>
<dbReference type="AlphaFoldDB" id="A0A3M7QZF0"/>